<dbReference type="EMBL" id="JARKHS020009407">
    <property type="protein sequence ID" value="KAK8779793.1"/>
    <property type="molecule type" value="Genomic_DNA"/>
</dbReference>
<dbReference type="EMBL" id="JARKHS020009409">
    <property type="protein sequence ID" value="KAK8779785.1"/>
    <property type="molecule type" value="Genomic_DNA"/>
</dbReference>
<dbReference type="AlphaFoldDB" id="A0AAQ4EYU7"/>
<name>A0AAQ4EYU7_AMBAM</name>
<sequence length="83" mass="8952">MVCGKLAFCLLLCGLVAAVPTSNGRRDPADSVKLYEAFPSSVALFTSSNHTSFKCLSSSRTAFDPKAKTATYVWHFKGHSGHK</sequence>
<organism evidence="2 4">
    <name type="scientific">Amblyomma americanum</name>
    <name type="common">Lone star tick</name>
    <dbReference type="NCBI Taxonomy" id="6943"/>
    <lineage>
        <taxon>Eukaryota</taxon>
        <taxon>Metazoa</taxon>
        <taxon>Ecdysozoa</taxon>
        <taxon>Arthropoda</taxon>
        <taxon>Chelicerata</taxon>
        <taxon>Arachnida</taxon>
        <taxon>Acari</taxon>
        <taxon>Parasitiformes</taxon>
        <taxon>Ixodida</taxon>
        <taxon>Ixodoidea</taxon>
        <taxon>Ixodidae</taxon>
        <taxon>Amblyomminae</taxon>
        <taxon>Amblyomma</taxon>
    </lineage>
</organism>
<evidence type="ECO:0000313" key="2">
    <source>
        <dbReference type="EMBL" id="KAK8779785.1"/>
    </source>
</evidence>
<evidence type="ECO:0008006" key="5">
    <source>
        <dbReference type="Google" id="ProtNLM"/>
    </source>
</evidence>
<feature type="chain" id="PRO_5044712300" description="Secreted protein" evidence="1">
    <location>
        <begin position="19"/>
        <end position="83"/>
    </location>
</feature>
<reference evidence="2" key="2">
    <citation type="submission" date="2023-03" db="EMBL/GenBank/DDBJ databases">
        <authorList>
            <person name="Thuy-Boun P."/>
        </authorList>
    </citation>
    <scope>NUCLEOTIDE SEQUENCE</scope>
    <source>
        <strain evidence="2">F_SG_1</strain>
        <tissue evidence="2">Salivary glands</tissue>
    </source>
</reference>
<protein>
    <recommendedName>
        <fullName evidence="5">Secreted protein</fullName>
    </recommendedName>
</protein>
<gene>
    <name evidence="3" type="ORF">V5799_018865</name>
    <name evidence="2" type="ORF">V5799_018874</name>
</gene>
<proteinExistence type="predicted"/>
<feature type="signal peptide" evidence="1">
    <location>
        <begin position="1"/>
        <end position="18"/>
    </location>
</feature>
<keyword evidence="1" id="KW-0732">Signal</keyword>
<dbReference type="Proteomes" id="UP001321473">
    <property type="component" value="Unassembled WGS sequence"/>
</dbReference>
<evidence type="ECO:0000256" key="1">
    <source>
        <dbReference type="SAM" id="SignalP"/>
    </source>
</evidence>
<keyword evidence="4" id="KW-1185">Reference proteome</keyword>
<accession>A0AAQ4EYU7</accession>
<feature type="non-terminal residue" evidence="2">
    <location>
        <position position="83"/>
    </location>
</feature>
<evidence type="ECO:0000313" key="4">
    <source>
        <dbReference type="Proteomes" id="UP001321473"/>
    </source>
</evidence>
<reference evidence="2" key="3">
    <citation type="submission" date="2024-02" db="EMBL/GenBank/DDBJ databases">
        <authorList>
            <person name="Mcdaniel E.A."/>
            <person name="Celebi F.M."/>
            <person name="Reiter T."/>
            <person name="Weiss E.C."/>
            <person name="Chou S."/>
        </authorList>
    </citation>
    <scope>NUCLEOTIDE SEQUENCE</scope>
    <source>
        <strain evidence="2">F_SG_1</strain>
        <tissue evidence="2">Salivary glands</tissue>
    </source>
</reference>
<reference evidence="2 4" key="1">
    <citation type="journal article" date="2023" name="Arcadia Sci">
        <title>De novo assembly of a long-read Amblyomma americanum tick genome.</title>
        <authorList>
            <person name="Chou S."/>
            <person name="Poskanzer K.E."/>
            <person name="Rollins M."/>
            <person name="Thuy-Boun P.S."/>
        </authorList>
    </citation>
    <scope>NUCLEOTIDE SEQUENCE [LARGE SCALE GENOMIC DNA]</scope>
    <source>
        <strain evidence="2">F_SG_1</strain>
        <tissue evidence="2">Salivary glands</tissue>
    </source>
</reference>
<evidence type="ECO:0000313" key="3">
    <source>
        <dbReference type="EMBL" id="KAK8779793.1"/>
    </source>
</evidence>
<comment type="caution">
    <text evidence="2">The sequence shown here is derived from an EMBL/GenBank/DDBJ whole genome shotgun (WGS) entry which is preliminary data.</text>
</comment>